<dbReference type="EMBL" id="UINC01054277">
    <property type="protein sequence ID" value="SVB71781.1"/>
    <property type="molecule type" value="Genomic_DNA"/>
</dbReference>
<accession>A0A382GC67</accession>
<dbReference type="AlphaFoldDB" id="A0A382GC67"/>
<proteinExistence type="predicted"/>
<organism evidence="1">
    <name type="scientific">marine metagenome</name>
    <dbReference type="NCBI Taxonomy" id="408172"/>
    <lineage>
        <taxon>unclassified sequences</taxon>
        <taxon>metagenomes</taxon>
        <taxon>ecological metagenomes</taxon>
    </lineage>
</organism>
<sequence length="34" mass="3995">MFSDRTIEPIWRNGSATGDKFLQAVYLSRRFFIA</sequence>
<protein>
    <submittedName>
        <fullName evidence="1">Uncharacterized protein</fullName>
    </submittedName>
</protein>
<feature type="non-terminal residue" evidence="1">
    <location>
        <position position="34"/>
    </location>
</feature>
<name>A0A382GC67_9ZZZZ</name>
<reference evidence="1" key="1">
    <citation type="submission" date="2018-05" db="EMBL/GenBank/DDBJ databases">
        <authorList>
            <person name="Lanie J.A."/>
            <person name="Ng W.-L."/>
            <person name="Kazmierczak K.M."/>
            <person name="Andrzejewski T.M."/>
            <person name="Davidsen T.M."/>
            <person name="Wayne K.J."/>
            <person name="Tettelin H."/>
            <person name="Glass J.I."/>
            <person name="Rusch D."/>
            <person name="Podicherti R."/>
            <person name="Tsui H.-C.T."/>
            <person name="Winkler M.E."/>
        </authorList>
    </citation>
    <scope>NUCLEOTIDE SEQUENCE</scope>
</reference>
<evidence type="ECO:0000313" key="1">
    <source>
        <dbReference type="EMBL" id="SVB71781.1"/>
    </source>
</evidence>
<gene>
    <name evidence="1" type="ORF">METZ01_LOCUS224635</name>
</gene>